<dbReference type="Gene3D" id="1.10.10.10">
    <property type="entry name" value="Winged helix-like DNA-binding domain superfamily/Winged helix DNA-binding domain"/>
    <property type="match status" value="1"/>
</dbReference>
<dbReference type="SUPFAM" id="SSF46785">
    <property type="entry name" value="Winged helix' DNA-binding domain"/>
    <property type="match status" value="1"/>
</dbReference>
<sequence length="191" mass="21346">MTKRRNGSPPDRAELERQLSADIRAITARSDRVGRYFARLNDVTSSDFHALLHIMVSETAGAPLTLAQLRQRMDVSPAAITYLVDRMIEAGHIRREPDPDDRRKWLLRYEQSGMTMAHAFFRPLGAHLSAAMADLSDEDLDAAHRVFLAMIDAMATFEDELANQPSPLPAGVGRGASAARRQQARRQNPQQ</sequence>
<dbReference type="RefSeq" id="WP_175364383.1">
    <property type="nucleotide sequence ID" value="NZ_CP092423.2"/>
</dbReference>
<protein>
    <submittedName>
        <fullName evidence="3">MarR family transcriptional regulator</fullName>
    </submittedName>
</protein>
<accession>A0A0E4GWU3</accession>
<dbReference type="InterPro" id="IPR036388">
    <property type="entry name" value="WH-like_DNA-bd_sf"/>
</dbReference>
<evidence type="ECO:0000313" key="6">
    <source>
        <dbReference type="Proteomes" id="UP001055171"/>
    </source>
</evidence>
<gene>
    <name evidence="3" type="ORF">BN1232_01840</name>
    <name evidence="4" type="ORF">MJO58_08325</name>
</gene>
<dbReference type="EMBL" id="CP092423">
    <property type="protein sequence ID" value="ULP43933.1"/>
    <property type="molecule type" value="Genomic_DNA"/>
</dbReference>
<dbReference type="Proteomes" id="UP001055171">
    <property type="component" value="Chromosome"/>
</dbReference>
<dbReference type="AlphaFoldDB" id="A0A0E4GWU3"/>
<evidence type="ECO:0000256" key="1">
    <source>
        <dbReference type="SAM" id="MobiDB-lite"/>
    </source>
</evidence>
<organism evidence="3 5">
    <name type="scientific">Mycobacterium lentiflavum</name>
    <dbReference type="NCBI Taxonomy" id="141349"/>
    <lineage>
        <taxon>Bacteria</taxon>
        <taxon>Bacillati</taxon>
        <taxon>Actinomycetota</taxon>
        <taxon>Actinomycetes</taxon>
        <taxon>Mycobacteriales</taxon>
        <taxon>Mycobacteriaceae</taxon>
        <taxon>Mycobacterium</taxon>
        <taxon>Mycobacterium simiae complex</taxon>
    </lineage>
</organism>
<dbReference type="Proteomes" id="UP000199251">
    <property type="component" value="Unassembled WGS sequence"/>
</dbReference>
<dbReference type="STRING" id="141349.BN1232_01840"/>
<dbReference type="GO" id="GO:0003700">
    <property type="term" value="F:DNA-binding transcription factor activity"/>
    <property type="evidence" value="ECO:0007669"/>
    <property type="project" value="InterPro"/>
</dbReference>
<dbReference type="InterPro" id="IPR036390">
    <property type="entry name" value="WH_DNA-bd_sf"/>
</dbReference>
<proteinExistence type="predicted"/>
<feature type="domain" description="HTH marR-type" evidence="2">
    <location>
        <begin position="12"/>
        <end position="152"/>
    </location>
</feature>
<evidence type="ECO:0000259" key="2">
    <source>
        <dbReference type="PROSITE" id="PS50995"/>
    </source>
</evidence>
<dbReference type="InterPro" id="IPR000835">
    <property type="entry name" value="HTH_MarR-typ"/>
</dbReference>
<evidence type="ECO:0000313" key="5">
    <source>
        <dbReference type="Proteomes" id="UP000199251"/>
    </source>
</evidence>
<dbReference type="GO" id="GO:0006950">
    <property type="term" value="P:response to stress"/>
    <property type="evidence" value="ECO:0007669"/>
    <property type="project" value="TreeGrafter"/>
</dbReference>
<dbReference type="PROSITE" id="PS50995">
    <property type="entry name" value="HTH_MARR_2"/>
    <property type="match status" value="1"/>
</dbReference>
<dbReference type="PANTHER" id="PTHR33164:SF43">
    <property type="entry name" value="HTH-TYPE TRANSCRIPTIONAL REPRESSOR YETL"/>
    <property type="match status" value="1"/>
</dbReference>
<name>A0A0E4GWU3_MYCLN</name>
<dbReference type="Pfam" id="PF12802">
    <property type="entry name" value="MarR_2"/>
    <property type="match status" value="1"/>
</dbReference>
<keyword evidence="6" id="KW-1185">Reference proteome</keyword>
<dbReference type="EMBL" id="CTEE01000001">
    <property type="protein sequence ID" value="CQD10051.1"/>
    <property type="molecule type" value="Genomic_DNA"/>
</dbReference>
<dbReference type="SMART" id="SM00347">
    <property type="entry name" value="HTH_MARR"/>
    <property type="match status" value="1"/>
</dbReference>
<evidence type="ECO:0000313" key="4">
    <source>
        <dbReference type="EMBL" id="ULP43933.1"/>
    </source>
</evidence>
<dbReference type="PANTHER" id="PTHR33164">
    <property type="entry name" value="TRANSCRIPTIONAL REGULATOR, MARR FAMILY"/>
    <property type="match status" value="1"/>
</dbReference>
<dbReference type="InterPro" id="IPR039422">
    <property type="entry name" value="MarR/SlyA-like"/>
</dbReference>
<reference evidence="3 5" key="1">
    <citation type="submission" date="2015-03" db="EMBL/GenBank/DDBJ databases">
        <authorList>
            <person name="Urmite Genomes"/>
        </authorList>
    </citation>
    <scope>NUCLEOTIDE SEQUENCE [LARGE SCALE GENOMIC DNA]</scope>
    <source>
        <strain evidence="3 5">CSUR P1491</strain>
    </source>
</reference>
<feature type="region of interest" description="Disordered" evidence="1">
    <location>
        <begin position="162"/>
        <end position="191"/>
    </location>
</feature>
<evidence type="ECO:0000313" key="3">
    <source>
        <dbReference type="EMBL" id="CQD10051.1"/>
    </source>
</evidence>
<feature type="compositionally biased region" description="Low complexity" evidence="1">
    <location>
        <begin position="175"/>
        <end position="191"/>
    </location>
</feature>
<reference evidence="4" key="2">
    <citation type="submission" date="2022-08" db="EMBL/GenBank/DDBJ databases">
        <title>Complete genome sequence of 14 non-tuberculosis mycobacteria type-strains.</title>
        <authorList>
            <person name="Igarashi Y."/>
            <person name="Osugi A."/>
            <person name="Mitarai S."/>
        </authorList>
    </citation>
    <scope>NUCLEOTIDE SEQUENCE</scope>
    <source>
        <strain evidence="4">ATCC 51985</strain>
    </source>
</reference>